<accession>A0A2A4XCI8</accession>
<evidence type="ECO:0000256" key="1">
    <source>
        <dbReference type="ARBA" id="ARBA00008987"/>
    </source>
</evidence>
<gene>
    <name evidence="11" type="primary">trxA</name>
    <name evidence="11" type="ORF">COB20_04050</name>
</gene>
<feature type="active site" description="Nucleophile" evidence="8">
    <location>
        <position position="50"/>
    </location>
</feature>
<dbReference type="PRINTS" id="PR00421">
    <property type="entry name" value="THIOREDOXIN"/>
</dbReference>
<keyword evidence="5 9" id="KW-0676">Redox-active center</keyword>
<dbReference type="PANTHER" id="PTHR45663">
    <property type="entry name" value="GEO12009P1"/>
    <property type="match status" value="1"/>
</dbReference>
<dbReference type="AlphaFoldDB" id="A0A2A4XCI8"/>
<evidence type="ECO:0000256" key="6">
    <source>
        <dbReference type="NCBIfam" id="TIGR01068"/>
    </source>
</evidence>
<evidence type="ECO:0000259" key="10">
    <source>
        <dbReference type="PROSITE" id="PS51352"/>
    </source>
</evidence>
<dbReference type="Pfam" id="PF00085">
    <property type="entry name" value="Thioredoxin"/>
    <property type="match status" value="1"/>
</dbReference>
<dbReference type="SUPFAM" id="SSF52833">
    <property type="entry name" value="Thioredoxin-like"/>
    <property type="match status" value="1"/>
</dbReference>
<evidence type="ECO:0000256" key="3">
    <source>
        <dbReference type="ARBA" id="ARBA00022982"/>
    </source>
</evidence>
<evidence type="ECO:0000256" key="8">
    <source>
        <dbReference type="PIRSR" id="PIRSR000077-1"/>
    </source>
</evidence>
<organism evidence="11 12">
    <name type="scientific">SAR86 cluster bacterium</name>
    <dbReference type="NCBI Taxonomy" id="2030880"/>
    <lineage>
        <taxon>Bacteria</taxon>
        <taxon>Pseudomonadati</taxon>
        <taxon>Pseudomonadota</taxon>
        <taxon>Gammaproteobacteria</taxon>
        <taxon>SAR86 cluster</taxon>
    </lineage>
</organism>
<comment type="caution">
    <text evidence="11">The sequence shown here is derived from an EMBL/GenBank/DDBJ whole genome shotgun (WGS) entry which is preliminary data.</text>
</comment>
<feature type="disulfide bond" description="Redox-active" evidence="9">
    <location>
        <begin position="47"/>
        <end position="50"/>
    </location>
</feature>
<dbReference type="PANTHER" id="PTHR45663:SF11">
    <property type="entry name" value="GEO12009P1"/>
    <property type="match status" value="1"/>
</dbReference>
<dbReference type="Gene3D" id="3.40.30.10">
    <property type="entry name" value="Glutaredoxin"/>
    <property type="match status" value="1"/>
</dbReference>
<protein>
    <recommendedName>
        <fullName evidence="6 7">Thioredoxin</fullName>
    </recommendedName>
</protein>
<dbReference type="InterPro" id="IPR017937">
    <property type="entry name" value="Thioredoxin_CS"/>
</dbReference>
<name>A0A2A4XCI8_9GAMM</name>
<dbReference type="PROSITE" id="PS51352">
    <property type="entry name" value="THIOREDOXIN_2"/>
    <property type="match status" value="1"/>
</dbReference>
<keyword evidence="4 9" id="KW-1015">Disulfide bond</keyword>
<dbReference type="CDD" id="cd02947">
    <property type="entry name" value="TRX_family"/>
    <property type="match status" value="1"/>
</dbReference>
<reference evidence="12" key="1">
    <citation type="submission" date="2017-08" db="EMBL/GenBank/DDBJ databases">
        <title>A dynamic microbial community with high functional redundancy inhabits the cold, oxic subseafloor aquifer.</title>
        <authorList>
            <person name="Tully B.J."/>
            <person name="Wheat C.G."/>
            <person name="Glazer B.T."/>
            <person name="Huber J.A."/>
        </authorList>
    </citation>
    <scope>NUCLEOTIDE SEQUENCE [LARGE SCALE GENOMIC DNA]</scope>
</reference>
<feature type="site" description="Contributes to redox potential value" evidence="8">
    <location>
        <position position="49"/>
    </location>
</feature>
<evidence type="ECO:0000256" key="2">
    <source>
        <dbReference type="ARBA" id="ARBA00022448"/>
    </source>
</evidence>
<dbReference type="InterPro" id="IPR036249">
    <property type="entry name" value="Thioredoxin-like_sf"/>
</dbReference>
<dbReference type="NCBIfam" id="TIGR01068">
    <property type="entry name" value="thioredoxin"/>
    <property type="match status" value="1"/>
</dbReference>
<dbReference type="EMBL" id="NVUL01000014">
    <property type="protein sequence ID" value="PCI79765.1"/>
    <property type="molecule type" value="Genomic_DNA"/>
</dbReference>
<evidence type="ECO:0000313" key="11">
    <source>
        <dbReference type="EMBL" id="PCI79765.1"/>
    </source>
</evidence>
<dbReference type="Proteomes" id="UP000218767">
    <property type="component" value="Unassembled WGS sequence"/>
</dbReference>
<comment type="similarity">
    <text evidence="1 7">Belongs to the thioredoxin family.</text>
</comment>
<keyword evidence="2" id="KW-0813">Transport</keyword>
<dbReference type="InterPro" id="IPR005746">
    <property type="entry name" value="Thioredoxin"/>
</dbReference>
<evidence type="ECO:0000256" key="5">
    <source>
        <dbReference type="ARBA" id="ARBA00023284"/>
    </source>
</evidence>
<feature type="domain" description="Thioredoxin" evidence="10">
    <location>
        <begin position="6"/>
        <end position="122"/>
    </location>
</feature>
<proteinExistence type="inferred from homology"/>
<evidence type="ECO:0000256" key="9">
    <source>
        <dbReference type="PIRSR" id="PIRSR000077-4"/>
    </source>
</evidence>
<dbReference type="GO" id="GO:0005737">
    <property type="term" value="C:cytoplasm"/>
    <property type="evidence" value="ECO:0007669"/>
    <property type="project" value="TreeGrafter"/>
</dbReference>
<dbReference type="FunFam" id="3.40.30.10:FF:000001">
    <property type="entry name" value="Thioredoxin"/>
    <property type="match status" value="1"/>
</dbReference>
<dbReference type="GO" id="GO:0015035">
    <property type="term" value="F:protein-disulfide reductase activity"/>
    <property type="evidence" value="ECO:0007669"/>
    <property type="project" value="UniProtKB-UniRule"/>
</dbReference>
<dbReference type="PROSITE" id="PS00194">
    <property type="entry name" value="THIOREDOXIN_1"/>
    <property type="match status" value="1"/>
</dbReference>
<sequence length="122" mass="13561">MLTSLLLKTQSREDKNMQQLSSNEQFEKLINNAGNKPVLVDFHTEWCGPCKMLSPVVEAIAEQYANKLEVVKVDADKFQEITAKYGVRGIPTLMVFKQGTPASTKVGVGTISQIEAFVEEQL</sequence>
<evidence type="ECO:0000256" key="4">
    <source>
        <dbReference type="ARBA" id="ARBA00023157"/>
    </source>
</evidence>
<feature type="site" description="Contributes to redox potential value" evidence="8">
    <location>
        <position position="48"/>
    </location>
</feature>
<keyword evidence="3" id="KW-0249">Electron transport</keyword>
<feature type="site" description="Deprotonates C-terminal active site Cys" evidence="8">
    <location>
        <position position="41"/>
    </location>
</feature>
<dbReference type="InterPro" id="IPR013766">
    <property type="entry name" value="Thioredoxin_domain"/>
</dbReference>
<feature type="active site" description="Nucleophile" evidence="8">
    <location>
        <position position="47"/>
    </location>
</feature>
<dbReference type="PIRSF" id="PIRSF000077">
    <property type="entry name" value="Thioredoxin"/>
    <property type="match status" value="1"/>
</dbReference>
<evidence type="ECO:0000313" key="12">
    <source>
        <dbReference type="Proteomes" id="UP000218767"/>
    </source>
</evidence>
<evidence type="ECO:0000256" key="7">
    <source>
        <dbReference type="PIRNR" id="PIRNR000077"/>
    </source>
</evidence>